<evidence type="ECO:0000313" key="9">
    <source>
        <dbReference type="Proteomes" id="UP000184442"/>
    </source>
</evidence>
<evidence type="ECO:0000256" key="4">
    <source>
        <dbReference type="ARBA" id="ARBA00023015"/>
    </source>
</evidence>
<dbReference type="AlphaFoldDB" id="A0A1M6F5E4"/>
<keyword evidence="5 6" id="KW-0804">Transcription</keyword>
<keyword evidence="4 6" id="KW-0805">Transcription regulation</keyword>
<dbReference type="Pfam" id="PF01029">
    <property type="entry name" value="NusB"/>
    <property type="match status" value="1"/>
</dbReference>
<feature type="domain" description="NusB/RsmB/TIM44" evidence="7">
    <location>
        <begin position="7"/>
        <end position="146"/>
    </location>
</feature>
<dbReference type="SUPFAM" id="SSF48013">
    <property type="entry name" value="NusB-like"/>
    <property type="match status" value="1"/>
</dbReference>
<evidence type="ECO:0000256" key="1">
    <source>
        <dbReference type="ARBA" id="ARBA00005952"/>
    </source>
</evidence>
<keyword evidence="2 6" id="KW-0889">Transcription antitermination</keyword>
<dbReference type="STRING" id="1122184.SAMN02745176_01827"/>
<comment type="function">
    <text evidence="6">Involved in transcription antitermination. Required for transcription of ribosomal RNA (rRNA) genes. Binds specifically to the boxA antiterminator sequence of the ribosomal RNA (rrn) operons.</text>
</comment>
<protein>
    <recommendedName>
        <fullName evidence="6">Transcription antitermination protein NusB</fullName>
    </recommendedName>
    <alternativeName>
        <fullName evidence="6">Antitermination factor NusB</fullName>
    </alternativeName>
</protein>
<dbReference type="Proteomes" id="UP000184442">
    <property type="component" value="Unassembled WGS sequence"/>
</dbReference>
<dbReference type="EMBL" id="FQZS01000011">
    <property type="protein sequence ID" value="SHI92901.1"/>
    <property type="molecule type" value="Genomic_DNA"/>
</dbReference>
<dbReference type="GO" id="GO:0003723">
    <property type="term" value="F:RNA binding"/>
    <property type="evidence" value="ECO:0007669"/>
    <property type="project" value="UniProtKB-UniRule"/>
</dbReference>
<comment type="similarity">
    <text evidence="1 6">Belongs to the NusB family.</text>
</comment>
<dbReference type="InterPro" id="IPR035926">
    <property type="entry name" value="NusB-like_sf"/>
</dbReference>
<sequence length="153" mass="17776">MNRRLLRQSAFKFIFSFCFNNDDIDEKLENLSEDYDIFFTQEDDTDQTNLSKLNSKDRDFLNILIKGTIENLESIDEIIRKSLISWTMERIAKVDLSILRMAIFEILYYKDTPENIVINEAVELAKTFGGDDSSSFVNGVLGRVVRERVKTGE</sequence>
<evidence type="ECO:0000256" key="5">
    <source>
        <dbReference type="ARBA" id="ARBA00023163"/>
    </source>
</evidence>
<proteinExistence type="inferred from homology"/>
<dbReference type="GO" id="GO:0006353">
    <property type="term" value="P:DNA-templated transcription termination"/>
    <property type="evidence" value="ECO:0007669"/>
    <property type="project" value="UniProtKB-UniRule"/>
</dbReference>
<dbReference type="OrthoDB" id="9811381at2"/>
<dbReference type="GO" id="GO:0031564">
    <property type="term" value="P:transcription antitermination"/>
    <property type="evidence" value="ECO:0007669"/>
    <property type="project" value="UniProtKB-KW"/>
</dbReference>
<dbReference type="Gene3D" id="1.10.940.10">
    <property type="entry name" value="NusB-like"/>
    <property type="match status" value="1"/>
</dbReference>
<dbReference type="RefSeq" id="WP_073025902.1">
    <property type="nucleotide sequence ID" value="NZ_FQZS01000011.1"/>
</dbReference>
<gene>
    <name evidence="6" type="primary">nusB</name>
    <name evidence="8" type="ORF">SAMN02745176_01827</name>
</gene>
<dbReference type="NCBIfam" id="TIGR01951">
    <property type="entry name" value="nusB"/>
    <property type="match status" value="1"/>
</dbReference>
<evidence type="ECO:0000259" key="7">
    <source>
        <dbReference type="Pfam" id="PF01029"/>
    </source>
</evidence>
<dbReference type="HAMAP" id="MF_00073">
    <property type="entry name" value="NusB"/>
    <property type="match status" value="1"/>
</dbReference>
<keyword evidence="9" id="KW-1185">Reference proteome</keyword>
<evidence type="ECO:0000313" key="8">
    <source>
        <dbReference type="EMBL" id="SHI92901.1"/>
    </source>
</evidence>
<dbReference type="GO" id="GO:0005829">
    <property type="term" value="C:cytosol"/>
    <property type="evidence" value="ECO:0007669"/>
    <property type="project" value="TreeGrafter"/>
</dbReference>
<keyword evidence="3 6" id="KW-0694">RNA-binding</keyword>
<name>A0A1M6F5E4_9FIRM</name>
<dbReference type="InterPro" id="IPR006027">
    <property type="entry name" value="NusB_RsmB_TIM44"/>
</dbReference>
<dbReference type="InterPro" id="IPR011605">
    <property type="entry name" value="NusB_fam"/>
</dbReference>
<evidence type="ECO:0000256" key="6">
    <source>
        <dbReference type="HAMAP-Rule" id="MF_00073"/>
    </source>
</evidence>
<evidence type="ECO:0000256" key="3">
    <source>
        <dbReference type="ARBA" id="ARBA00022884"/>
    </source>
</evidence>
<dbReference type="PANTHER" id="PTHR11078:SF3">
    <property type="entry name" value="ANTITERMINATION NUSB DOMAIN-CONTAINING PROTEIN"/>
    <property type="match status" value="1"/>
</dbReference>
<organism evidence="8 9">
    <name type="scientific">Lutispora thermophila DSM 19022</name>
    <dbReference type="NCBI Taxonomy" id="1122184"/>
    <lineage>
        <taxon>Bacteria</taxon>
        <taxon>Bacillati</taxon>
        <taxon>Bacillota</taxon>
        <taxon>Clostridia</taxon>
        <taxon>Lutisporales</taxon>
        <taxon>Lutisporaceae</taxon>
        <taxon>Lutispora</taxon>
    </lineage>
</organism>
<dbReference type="PANTHER" id="PTHR11078">
    <property type="entry name" value="N UTILIZATION SUBSTANCE PROTEIN B-RELATED"/>
    <property type="match status" value="1"/>
</dbReference>
<reference evidence="8 9" key="1">
    <citation type="submission" date="2016-11" db="EMBL/GenBank/DDBJ databases">
        <authorList>
            <person name="Jaros S."/>
            <person name="Januszkiewicz K."/>
            <person name="Wedrychowicz H."/>
        </authorList>
    </citation>
    <scope>NUCLEOTIDE SEQUENCE [LARGE SCALE GENOMIC DNA]</scope>
    <source>
        <strain evidence="8 9">DSM 19022</strain>
    </source>
</reference>
<accession>A0A1M6F5E4</accession>
<evidence type="ECO:0000256" key="2">
    <source>
        <dbReference type="ARBA" id="ARBA00022814"/>
    </source>
</evidence>